<evidence type="ECO:0000313" key="2">
    <source>
        <dbReference type="Proteomes" id="UP001180020"/>
    </source>
</evidence>
<organism evidence="1 2">
    <name type="scientific">Acorus calamus</name>
    <name type="common">Sweet flag</name>
    <dbReference type="NCBI Taxonomy" id="4465"/>
    <lineage>
        <taxon>Eukaryota</taxon>
        <taxon>Viridiplantae</taxon>
        <taxon>Streptophyta</taxon>
        <taxon>Embryophyta</taxon>
        <taxon>Tracheophyta</taxon>
        <taxon>Spermatophyta</taxon>
        <taxon>Magnoliopsida</taxon>
        <taxon>Liliopsida</taxon>
        <taxon>Acoraceae</taxon>
        <taxon>Acorus</taxon>
    </lineage>
</organism>
<proteinExistence type="predicted"/>
<accession>A0AAV9EJC5</accession>
<dbReference type="AlphaFoldDB" id="A0AAV9EJC5"/>
<protein>
    <submittedName>
        <fullName evidence="1">Uncharacterized protein</fullName>
    </submittedName>
</protein>
<dbReference type="Proteomes" id="UP001180020">
    <property type="component" value="Unassembled WGS sequence"/>
</dbReference>
<evidence type="ECO:0000313" key="1">
    <source>
        <dbReference type="EMBL" id="KAK1313487.1"/>
    </source>
</evidence>
<keyword evidence="2" id="KW-1185">Reference proteome</keyword>
<gene>
    <name evidence="1" type="ORF">QJS10_CPA06g00494</name>
</gene>
<dbReference type="EMBL" id="JAUJYO010000006">
    <property type="protein sequence ID" value="KAK1313487.1"/>
    <property type="molecule type" value="Genomic_DNA"/>
</dbReference>
<reference evidence="1" key="1">
    <citation type="journal article" date="2023" name="Nat. Commun.">
        <title>Diploid and tetraploid genomes of Acorus and the evolution of monocots.</title>
        <authorList>
            <person name="Ma L."/>
            <person name="Liu K.W."/>
            <person name="Li Z."/>
            <person name="Hsiao Y.Y."/>
            <person name="Qi Y."/>
            <person name="Fu T."/>
            <person name="Tang G.D."/>
            <person name="Zhang D."/>
            <person name="Sun W.H."/>
            <person name="Liu D.K."/>
            <person name="Li Y."/>
            <person name="Chen G.Z."/>
            <person name="Liu X.D."/>
            <person name="Liao X.Y."/>
            <person name="Jiang Y.T."/>
            <person name="Yu X."/>
            <person name="Hao Y."/>
            <person name="Huang J."/>
            <person name="Zhao X.W."/>
            <person name="Ke S."/>
            <person name="Chen Y.Y."/>
            <person name="Wu W.L."/>
            <person name="Hsu J.L."/>
            <person name="Lin Y.F."/>
            <person name="Huang M.D."/>
            <person name="Li C.Y."/>
            <person name="Huang L."/>
            <person name="Wang Z.W."/>
            <person name="Zhao X."/>
            <person name="Zhong W.Y."/>
            <person name="Peng D.H."/>
            <person name="Ahmad S."/>
            <person name="Lan S."/>
            <person name="Zhang J.S."/>
            <person name="Tsai W.C."/>
            <person name="Van de Peer Y."/>
            <person name="Liu Z.J."/>
        </authorList>
    </citation>
    <scope>NUCLEOTIDE SEQUENCE</scope>
    <source>
        <strain evidence="1">CP</strain>
    </source>
</reference>
<sequence length="68" mass="7708">MRRMRGFTWKGASRAMLSHIIKDLGRCCACGRNCKKQSTQPVVEIDEGFEPLKGFFPPLVVDSGNFWC</sequence>
<name>A0AAV9EJC5_ACOCL</name>
<reference evidence="1" key="2">
    <citation type="submission" date="2023-06" db="EMBL/GenBank/DDBJ databases">
        <authorList>
            <person name="Ma L."/>
            <person name="Liu K.-W."/>
            <person name="Li Z."/>
            <person name="Hsiao Y.-Y."/>
            <person name="Qi Y."/>
            <person name="Fu T."/>
            <person name="Tang G."/>
            <person name="Zhang D."/>
            <person name="Sun W.-H."/>
            <person name="Liu D.-K."/>
            <person name="Li Y."/>
            <person name="Chen G.-Z."/>
            <person name="Liu X.-D."/>
            <person name="Liao X.-Y."/>
            <person name="Jiang Y.-T."/>
            <person name="Yu X."/>
            <person name="Hao Y."/>
            <person name="Huang J."/>
            <person name="Zhao X.-W."/>
            <person name="Ke S."/>
            <person name="Chen Y.-Y."/>
            <person name="Wu W.-L."/>
            <person name="Hsu J.-L."/>
            <person name="Lin Y.-F."/>
            <person name="Huang M.-D."/>
            <person name="Li C.-Y."/>
            <person name="Huang L."/>
            <person name="Wang Z.-W."/>
            <person name="Zhao X."/>
            <person name="Zhong W.-Y."/>
            <person name="Peng D.-H."/>
            <person name="Ahmad S."/>
            <person name="Lan S."/>
            <person name="Zhang J.-S."/>
            <person name="Tsai W.-C."/>
            <person name="Van De Peer Y."/>
            <person name="Liu Z.-J."/>
        </authorList>
    </citation>
    <scope>NUCLEOTIDE SEQUENCE</scope>
    <source>
        <strain evidence="1">CP</strain>
        <tissue evidence="1">Leaves</tissue>
    </source>
</reference>
<comment type="caution">
    <text evidence="1">The sequence shown here is derived from an EMBL/GenBank/DDBJ whole genome shotgun (WGS) entry which is preliminary data.</text>
</comment>